<evidence type="ECO:0000313" key="2">
    <source>
        <dbReference type="Proteomes" id="UP000002668"/>
    </source>
</evidence>
<dbReference type="EMBL" id="FP929130">
    <property type="protein sequence ID" value="CBX97138.1"/>
    <property type="molecule type" value="Genomic_DNA"/>
</dbReference>
<proteinExistence type="predicted"/>
<reference evidence="2" key="1">
    <citation type="journal article" date="2011" name="Nat. Commun.">
        <title>Effector diversification within compartments of the Leptosphaeria maculans genome affected by Repeat-Induced Point mutations.</title>
        <authorList>
            <person name="Rouxel T."/>
            <person name="Grandaubert J."/>
            <person name="Hane J.K."/>
            <person name="Hoede C."/>
            <person name="van de Wouw A.P."/>
            <person name="Couloux A."/>
            <person name="Dominguez V."/>
            <person name="Anthouard V."/>
            <person name="Bally P."/>
            <person name="Bourras S."/>
            <person name="Cozijnsen A.J."/>
            <person name="Ciuffetti L.M."/>
            <person name="Degrave A."/>
            <person name="Dilmaghani A."/>
            <person name="Duret L."/>
            <person name="Fudal I."/>
            <person name="Goodwin S.B."/>
            <person name="Gout L."/>
            <person name="Glaser N."/>
            <person name="Linglin J."/>
            <person name="Kema G.H.J."/>
            <person name="Lapalu N."/>
            <person name="Lawrence C.B."/>
            <person name="May K."/>
            <person name="Meyer M."/>
            <person name="Ollivier B."/>
            <person name="Poulain J."/>
            <person name="Schoch C.L."/>
            <person name="Simon A."/>
            <person name="Spatafora J.W."/>
            <person name="Stachowiak A."/>
            <person name="Turgeon B.G."/>
            <person name="Tyler B.M."/>
            <person name="Vincent D."/>
            <person name="Weissenbach J."/>
            <person name="Amselem J."/>
            <person name="Quesneville H."/>
            <person name="Oliver R.P."/>
            <person name="Wincker P."/>
            <person name="Balesdent M.-H."/>
            <person name="Howlett B.J."/>
        </authorList>
    </citation>
    <scope>NUCLEOTIDE SEQUENCE [LARGE SCALE GENOMIC DNA]</scope>
    <source>
        <strain evidence="2">JN3 / isolate v23.1.3 / race Av1-4-5-6-7-8</strain>
    </source>
</reference>
<gene>
    <name evidence="1" type="ORF">LEMA_uP102690.1</name>
</gene>
<sequence>MQSHVGKSGTTKTGYEAKFVHLADRIKEIIVAFIDAGLVERFNNVEDEEARAMPIQASIHG</sequence>
<dbReference type="AlphaFoldDB" id="E4ZZM2"/>
<dbReference type="HOGENOM" id="CLU_2923073_0_0_1"/>
<dbReference type="Proteomes" id="UP000002668">
    <property type="component" value="Genome"/>
</dbReference>
<evidence type="ECO:0000313" key="1">
    <source>
        <dbReference type="EMBL" id="CBX97138.1"/>
    </source>
</evidence>
<name>E4ZZM2_LEPMJ</name>
<organism evidence="2">
    <name type="scientific">Leptosphaeria maculans (strain JN3 / isolate v23.1.3 / race Av1-4-5-6-7-8)</name>
    <name type="common">Blackleg fungus</name>
    <name type="synonym">Phoma lingam</name>
    <dbReference type="NCBI Taxonomy" id="985895"/>
    <lineage>
        <taxon>Eukaryota</taxon>
        <taxon>Fungi</taxon>
        <taxon>Dikarya</taxon>
        <taxon>Ascomycota</taxon>
        <taxon>Pezizomycotina</taxon>
        <taxon>Dothideomycetes</taxon>
        <taxon>Pleosporomycetidae</taxon>
        <taxon>Pleosporales</taxon>
        <taxon>Pleosporineae</taxon>
        <taxon>Leptosphaeriaceae</taxon>
        <taxon>Plenodomus</taxon>
        <taxon>Plenodomus lingam/Leptosphaeria maculans species complex</taxon>
    </lineage>
</organism>
<protein>
    <submittedName>
        <fullName evidence="1">Predicted protein</fullName>
    </submittedName>
</protein>
<accession>E4ZZM2</accession>
<keyword evidence="2" id="KW-1185">Reference proteome</keyword>
<dbReference type="InParanoid" id="E4ZZM2"/>
<dbReference type="VEuPathDB" id="FungiDB:LEMA_uP102690.1"/>